<organism evidence="2 3">
    <name type="scientific">Mycena alexandri</name>
    <dbReference type="NCBI Taxonomy" id="1745969"/>
    <lineage>
        <taxon>Eukaryota</taxon>
        <taxon>Fungi</taxon>
        <taxon>Dikarya</taxon>
        <taxon>Basidiomycota</taxon>
        <taxon>Agaricomycotina</taxon>
        <taxon>Agaricomycetes</taxon>
        <taxon>Agaricomycetidae</taxon>
        <taxon>Agaricales</taxon>
        <taxon>Marasmiineae</taxon>
        <taxon>Mycenaceae</taxon>
        <taxon>Mycena</taxon>
    </lineage>
</organism>
<evidence type="ECO:0000256" key="1">
    <source>
        <dbReference type="SAM" id="MobiDB-lite"/>
    </source>
</evidence>
<dbReference type="Proteomes" id="UP001218188">
    <property type="component" value="Unassembled WGS sequence"/>
</dbReference>
<feature type="region of interest" description="Disordered" evidence="1">
    <location>
        <begin position="109"/>
        <end position="141"/>
    </location>
</feature>
<gene>
    <name evidence="2" type="ORF">C8F04DRAFT_1245194</name>
</gene>
<feature type="compositionally biased region" description="Basic and acidic residues" evidence="1">
    <location>
        <begin position="314"/>
        <end position="330"/>
    </location>
</feature>
<accession>A0AAD6WK64</accession>
<proteinExistence type="predicted"/>
<evidence type="ECO:0000313" key="2">
    <source>
        <dbReference type="EMBL" id="KAJ7016403.1"/>
    </source>
</evidence>
<name>A0AAD6WK64_9AGAR</name>
<dbReference type="AlphaFoldDB" id="A0AAD6WK64"/>
<comment type="caution">
    <text evidence="2">The sequence shown here is derived from an EMBL/GenBank/DDBJ whole genome shotgun (WGS) entry which is preliminary data.</text>
</comment>
<reference evidence="2" key="1">
    <citation type="submission" date="2023-03" db="EMBL/GenBank/DDBJ databases">
        <title>Massive genome expansion in bonnet fungi (Mycena s.s.) driven by repeated elements and novel gene families across ecological guilds.</title>
        <authorList>
            <consortium name="Lawrence Berkeley National Laboratory"/>
            <person name="Harder C.B."/>
            <person name="Miyauchi S."/>
            <person name="Viragh M."/>
            <person name="Kuo A."/>
            <person name="Thoen E."/>
            <person name="Andreopoulos B."/>
            <person name="Lu D."/>
            <person name="Skrede I."/>
            <person name="Drula E."/>
            <person name="Henrissat B."/>
            <person name="Morin E."/>
            <person name="Kohler A."/>
            <person name="Barry K."/>
            <person name="LaButti K."/>
            <person name="Morin E."/>
            <person name="Salamov A."/>
            <person name="Lipzen A."/>
            <person name="Mereny Z."/>
            <person name="Hegedus B."/>
            <person name="Baldrian P."/>
            <person name="Stursova M."/>
            <person name="Weitz H."/>
            <person name="Taylor A."/>
            <person name="Grigoriev I.V."/>
            <person name="Nagy L.G."/>
            <person name="Martin F."/>
            <person name="Kauserud H."/>
        </authorList>
    </citation>
    <scope>NUCLEOTIDE SEQUENCE</scope>
    <source>
        <strain evidence="2">CBHHK200</strain>
    </source>
</reference>
<feature type="region of interest" description="Disordered" evidence="1">
    <location>
        <begin position="285"/>
        <end position="330"/>
    </location>
</feature>
<protein>
    <submittedName>
        <fullName evidence="2">Uncharacterized protein</fullName>
    </submittedName>
</protein>
<sequence length="330" mass="35168">MFTDLLDLVARINRMWYAVYTRLPPLAVGCRFDKSLSPKIPAARSPSQASANGAQALVLIFSGPLRTPSRDRHGDFATTHVCDSGENATEDRIAGALLKKVEKERADVGRSVGSGARDWGCGSRAQGETHSGAPVRLSNPGRGRGELGLGCVTYALPTRGAAVAPSAVVTVEGGAWQAGGSRGRIEDAANGARVVHRGRYFADEGEGMRDDDVCNRESWWLSRAVAVYVVLGYIRARPSSGESGTARKMVAGRGEERKRALLGARVVLRGKRRLRAAGVMHGSYSWHGRRQRPDRAGWGAGAAGAAHAGGRADGSGELRMDRRQGKTVEV</sequence>
<dbReference type="EMBL" id="JARJCM010000511">
    <property type="protein sequence ID" value="KAJ7016403.1"/>
    <property type="molecule type" value="Genomic_DNA"/>
</dbReference>
<evidence type="ECO:0000313" key="3">
    <source>
        <dbReference type="Proteomes" id="UP001218188"/>
    </source>
</evidence>
<keyword evidence="3" id="KW-1185">Reference proteome</keyword>